<proteinExistence type="inferred from homology"/>
<dbReference type="InterPro" id="IPR001917">
    <property type="entry name" value="Aminotrans_II_pyridoxalP_BS"/>
</dbReference>
<evidence type="ECO:0000256" key="1">
    <source>
        <dbReference type="ARBA" id="ARBA00001933"/>
    </source>
</evidence>
<evidence type="ECO:0000256" key="4">
    <source>
        <dbReference type="ARBA" id="ARBA00011738"/>
    </source>
</evidence>
<dbReference type="SUPFAM" id="SSF53383">
    <property type="entry name" value="PLP-dependent transferases"/>
    <property type="match status" value="1"/>
</dbReference>
<dbReference type="InterPro" id="IPR015422">
    <property type="entry name" value="PyrdxlP-dep_Trfase_small"/>
</dbReference>
<dbReference type="AlphaFoldDB" id="A0A024P708"/>
<accession>A0A024P708</accession>
<reference evidence="12 13" key="2">
    <citation type="submission" date="2014-05" db="EMBL/GenBank/DDBJ databases">
        <title>Draft genome sequence of Halobacillus karajensis HK-03.</title>
        <authorList>
            <person name="Khelaifia S."/>
            <person name="Croce O."/>
            <person name="Lagier J.C."/>
            <person name="Raoult D."/>
        </authorList>
    </citation>
    <scope>NUCLEOTIDE SEQUENCE [LARGE SCALE GENOMIC DNA]</scope>
    <source>
        <strain evidence="12 13">HD-03</strain>
    </source>
</reference>
<keyword evidence="5 10" id="KW-0808">Transferase</keyword>
<evidence type="ECO:0000256" key="7">
    <source>
        <dbReference type="ARBA" id="ARBA00022898"/>
    </source>
</evidence>
<protein>
    <recommendedName>
        <fullName evidence="10">8-amino-7-ketopelargonate synthase</fullName>
        <ecNumber evidence="10">2.3.1.47</ecNumber>
    </recommendedName>
</protein>
<comment type="pathway">
    <text evidence="2 10">Cofactor biosynthesis; biotin biosynthesis.</text>
</comment>
<evidence type="ECO:0000256" key="5">
    <source>
        <dbReference type="ARBA" id="ARBA00022679"/>
    </source>
</evidence>
<evidence type="ECO:0000256" key="6">
    <source>
        <dbReference type="ARBA" id="ARBA00022756"/>
    </source>
</evidence>
<dbReference type="UniPathway" id="UPA00078"/>
<comment type="similarity">
    <text evidence="3 10">Belongs to the class-II pyridoxal-phosphate-dependent aminotransferase family. BioF subfamily.</text>
</comment>
<dbReference type="Gene3D" id="3.90.1150.10">
    <property type="entry name" value="Aspartate Aminotransferase, domain 1"/>
    <property type="match status" value="1"/>
</dbReference>
<dbReference type="InterPro" id="IPR004723">
    <property type="entry name" value="AONS_Archaea/Proteobacteria"/>
</dbReference>
<dbReference type="GO" id="GO:0009102">
    <property type="term" value="P:biotin biosynthetic process"/>
    <property type="evidence" value="ECO:0007669"/>
    <property type="project" value="UniProtKB-UniRule"/>
</dbReference>
<evidence type="ECO:0000256" key="2">
    <source>
        <dbReference type="ARBA" id="ARBA00004746"/>
    </source>
</evidence>
<dbReference type="CDD" id="cd06454">
    <property type="entry name" value="KBL_like"/>
    <property type="match status" value="1"/>
</dbReference>
<dbReference type="InterPro" id="IPR050087">
    <property type="entry name" value="AON_synthase_class-II"/>
</dbReference>
<evidence type="ECO:0000259" key="11">
    <source>
        <dbReference type="Pfam" id="PF00155"/>
    </source>
</evidence>
<dbReference type="RefSeq" id="WP_231622397.1">
    <property type="nucleotide sequence ID" value="NZ_CCDH010000001.1"/>
</dbReference>
<keyword evidence="7 9" id="KW-0663">Pyridoxal phosphate</keyword>
<keyword evidence="13" id="KW-1185">Reference proteome</keyword>
<feature type="domain" description="Aminotransferase class I/classII large" evidence="11">
    <location>
        <begin position="48"/>
        <end position="380"/>
    </location>
</feature>
<evidence type="ECO:0000256" key="9">
    <source>
        <dbReference type="PIRSR" id="PIRSR604723-51"/>
    </source>
</evidence>
<evidence type="ECO:0000256" key="3">
    <source>
        <dbReference type="ARBA" id="ARBA00010008"/>
    </source>
</evidence>
<reference evidence="13" key="1">
    <citation type="submission" date="2014-03" db="EMBL/GenBank/DDBJ databases">
        <authorList>
            <person name="Urmite Genomes U."/>
        </authorList>
    </citation>
    <scope>NUCLEOTIDE SEQUENCE [LARGE SCALE GENOMIC DNA]</scope>
    <source>
        <strain evidence="13">HD-03</strain>
    </source>
</reference>
<dbReference type="NCBIfam" id="TIGR00858">
    <property type="entry name" value="bioF"/>
    <property type="match status" value="1"/>
</dbReference>
<feature type="modified residue" description="N6-(pyridoxal phosphate)lysine" evidence="9">
    <location>
        <position position="240"/>
    </location>
</feature>
<comment type="cofactor">
    <cofactor evidence="1 9 10">
        <name>pyridoxal 5'-phosphate</name>
        <dbReference type="ChEBI" id="CHEBI:597326"/>
    </cofactor>
</comment>
<dbReference type="PANTHER" id="PTHR13693:SF3">
    <property type="entry name" value="LD36009P"/>
    <property type="match status" value="1"/>
</dbReference>
<gene>
    <name evidence="12" type="primary">bioF</name>
    <name evidence="12" type="ORF">BN983_02846</name>
</gene>
<dbReference type="PANTHER" id="PTHR13693">
    <property type="entry name" value="CLASS II AMINOTRANSFERASE/8-AMINO-7-OXONONANOATE SYNTHASE"/>
    <property type="match status" value="1"/>
</dbReference>
<dbReference type="Proteomes" id="UP000028868">
    <property type="component" value="Unassembled WGS sequence"/>
</dbReference>
<dbReference type="GO" id="GO:0008710">
    <property type="term" value="F:8-amino-7-oxononanoate synthase activity"/>
    <property type="evidence" value="ECO:0007669"/>
    <property type="project" value="UniProtKB-UniRule"/>
</dbReference>
<organism evidence="12 13">
    <name type="scientific">Halobacillus karajensis</name>
    <dbReference type="NCBI Taxonomy" id="195088"/>
    <lineage>
        <taxon>Bacteria</taxon>
        <taxon>Bacillati</taxon>
        <taxon>Bacillota</taxon>
        <taxon>Bacilli</taxon>
        <taxon>Bacillales</taxon>
        <taxon>Bacillaceae</taxon>
        <taxon>Halobacillus</taxon>
    </lineage>
</organism>
<evidence type="ECO:0000256" key="10">
    <source>
        <dbReference type="RuleBase" id="RU003693"/>
    </source>
</evidence>
<dbReference type="PROSITE" id="PS00599">
    <property type="entry name" value="AA_TRANSFER_CLASS_2"/>
    <property type="match status" value="1"/>
</dbReference>
<evidence type="ECO:0000313" key="12">
    <source>
        <dbReference type="EMBL" id="CDQ24558.1"/>
    </source>
</evidence>
<dbReference type="InterPro" id="IPR015421">
    <property type="entry name" value="PyrdxlP-dep_Trfase_major"/>
</dbReference>
<evidence type="ECO:0000313" key="13">
    <source>
        <dbReference type="Proteomes" id="UP000028868"/>
    </source>
</evidence>
<comment type="function">
    <text evidence="10">Catalyzes the decarboxylative condensation of pimeloyl-[acyl-carrier protein] and L-alanine to produce 8-amino-7-oxononanoate (AON), [acyl-carrier protein], and carbon dioxide.</text>
</comment>
<dbReference type="Pfam" id="PF00155">
    <property type="entry name" value="Aminotran_1_2"/>
    <property type="match status" value="1"/>
</dbReference>
<dbReference type="InterPro" id="IPR015424">
    <property type="entry name" value="PyrdxlP-dep_Trfase"/>
</dbReference>
<dbReference type="EMBL" id="CCDI010000003">
    <property type="protein sequence ID" value="CDQ24558.1"/>
    <property type="molecule type" value="Genomic_DNA"/>
</dbReference>
<comment type="catalytic activity">
    <reaction evidence="8 10">
        <text>6-carboxyhexanoyl-[ACP] + L-alanine + H(+) = (8S)-8-amino-7-oxononanoate + holo-[ACP] + CO2</text>
        <dbReference type="Rhea" id="RHEA:42288"/>
        <dbReference type="Rhea" id="RHEA-COMP:9685"/>
        <dbReference type="Rhea" id="RHEA-COMP:9955"/>
        <dbReference type="ChEBI" id="CHEBI:15378"/>
        <dbReference type="ChEBI" id="CHEBI:16526"/>
        <dbReference type="ChEBI" id="CHEBI:57972"/>
        <dbReference type="ChEBI" id="CHEBI:64479"/>
        <dbReference type="ChEBI" id="CHEBI:78846"/>
        <dbReference type="ChEBI" id="CHEBI:149468"/>
        <dbReference type="EC" id="2.3.1.47"/>
    </reaction>
</comment>
<dbReference type="InterPro" id="IPR004839">
    <property type="entry name" value="Aminotransferase_I/II_large"/>
</dbReference>
<dbReference type="GO" id="GO:0030170">
    <property type="term" value="F:pyridoxal phosphate binding"/>
    <property type="evidence" value="ECO:0007669"/>
    <property type="project" value="InterPro"/>
</dbReference>
<keyword evidence="6" id="KW-0093">Biotin biosynthesis</keyword>
<comment type="caution">
    <text evidence="12">The sequence shown here is derived from an EMBL/GenBank/DDBJ whole genome shotgun (WGS) entry which is preliminary data.</text>
</comment>
<dbReference type="Gene3D" id="3.40.640.10">
    <property type="entry name" value="Type I PLP-dependent aspartate aminotransferase-like (Major domain)"/>
    <property type="match status" value="1"/>
</dbReference>
<name>A0A024P708_9BACI</name>
<comment type="subunit">
    <text evidence="4 10">Homodimer.</text>
</comment>
<sequence>MIGKTHKWLDKEVDLIKEKGLYRQLRTISPSGSSNKANVDGVEYLMASSNNYLGLAKDRRLVDTAIKTLKSYGVGSTGSRLTTGNTNLHKKLEKRIAAFKNDEAAIVFSSGYLANIGTLSSLAGKEDVILSDQLNHASIIDGCRLSHAKSIIYRHVDMEDLREKLIYSQHYKRKFIITDGVFSMDGNIAPLGEIKELAEKYGAYIIVDDAHSTGVLGKNGSGTADHLKVPVDVTVGTFSKAIGTQGGFVTGSRALINYLRNKARSFIFQTALPPSTIAATLKSIDIIESKLELQMELQQKVHLLRDELLEFGFDLRGGETPIFPIIIGNTNKTIDFSKRLEKEGIFAPAIRPPSVPKGESRIRLTIMATHTERDIQQISKAFYQVGKELEVI</sequence>
<dbReference type="EC" id="2.3.1.47" evidence="10"/>
<dbReference type="FunFam" id="3.40.640.10:FF:000006">
    <property type="entry name" value="5-aminolevulinate synthase, mitochondrial"/>
    <property type="match status" value="1"/>
</dbReference>
<evidence type="ECO:0000256" key="8">
    <source>
        <dbReference type="ARBA" id="ARBA00047715"/>
    </source>
</evidence>